<reference evidence="2 3" key="1">
    <citation type="submission" date="2023-01" db="EMBL/GenBank/DDBJ databases">
        <authorList>
            <person name="Kreplak J."/>
        </authorList>
    </citation>
    <scope>NUCLEOTIDE SEQUENCE [LARGE SCALE GENOMIC DNA]</scope>
</reference>
<feature type="compositionally biased region" description="Acidic residues" evidence="1">
    <location>
        <begin position="337"/>
        <end position="348"/>
    </location>
</feature>
<protein>
    <submittedName>
        <fullName evidence="2">Uncharacterized protein</fullName>
    </submittedName>
</protein>
<feature type="compositionally biased region" description="Polar residues" evidence="1">
    <location>
        <begin position="363"/>
        <end position="372"/>
    </location>
</feature>
<evidence type="ECO:0000313" key="3">
    <source>
        <dbReference type="Proteomes" id="UP001157006"/>
    </source>
</evidence>
<feature type="compositionally biased region" description="Polar residues" evidence="1">
    <location>
        <begin position="261"/>
        <end position="279"/>
    </location>
</feature>
<dbReference type="Proteomes" id="UP001157006">
    <property type="component" value="Chromosome 6"/>
</dbReference>
<feature type="compositionally biased region" description="Basic and acidic residues" evidence="1">
    <location>
        <begin position="293"/>
        <end position="306"/>
    </location>
</feature>
<feature type="compositionally biased region" description="Polar residues" evidence="1">
    <location>
        <begin position="102"/>
        <end position="115"/>
    </location>
</feature>
<evidence type="ECO:0000313" key="2">
    <source>
        <dbReference type="EMBL" id="CAI8619011.1"/>
    </source>
</evidence>
<evidence type="ECO:0000256" key="1">
    <source>
        <dbReference type="SAM" id="MobiDB-lite"/>
    </source>
</evidence>
<gene>
    <name evidence="2" type="ORF">VFH_VI150720</name>
</gene>
<organism evidence="2 3">
    <name type="scientific">Vicia faba</name>
    <name type="common">Broad bean</name>
    <name type="synonym">Faba vulgaris</name>
    <dbReference type="NCBI Taxonomy" id="3906"/>
    <lineage>
        <taxon>Eukaryota</taxon>
        <taxon>Viridiplantae</taxon>
        <taxon>Streptophyta</taxon>
        <taxon>Embryophyta</taxon>
        <taxon>Tracheophyta</taxon>
        <taxon>Spermatophyta</taxon>
        <taxon>Magnoliopsida</taxon>
        <taxon>eudicotyledons</taxon>
        <taxon>Gunneridae</taxon>
        <taxon>Pentapetalae</taxon>
        <taxon>rosids</taxon>
        <taxon>fabids</taxon>
        <taxon>Fabales</taxon>
        <taxon>Fabaceae</taxon>
        <taxon>Papilionoideae</taxon>
        <taxon>50 kb inversion clade</taxon>
        <taxon>NPAAA clade</taxon>
        <taxon>Hologalegina</taxon>
        <taxon>IRL clade</taxon>
        <taxon>Fabeae</taxon>
        <taxon>Vicia</taxon>
    </lineage>
</organism>
<feature type="compositionally biased region" description="Low complexity" evidence="1">
    <location>
        <begin position="204"/>
        <end position="215"/>
    </location>
</feature>
<feature type="compositionally biased region" description="Polar residues" evidence="1">
    <location>
        <begin position="227"/>
        <end position="245"/>
    </location>
</feature>
<feature type="compositionally biased region" description="Polar residues" evidence="1">
    <location>
        <begin position="307"/>
        <end position="325"/>
    </location>
</feature>
<keyword evidence="3" id="KW-1185">Reference proteome</keyword>
<feature type="region of interest" description="Disordered" evidence="1">
    <location>
        <begin position="102"/>
        <end position="404"/>
    </location>
</feature>
<name>A0AAV1B9E7_VICFA</name>
<dbReference type="AlphaFoldDB" id="A0AAV1B9E7"/>
<accession>A0AAV1B9E7</accession>
<feature type="compositionally biased region" description="Low complexity" evidence="1">
    <location>
        <begin position="121"/>
        <end position="151"/>
    </location>
</feature>
<sequence>MDHYALLTFKIKKETNFSSIFCKFSAFFAHLELGSLSDTEYVISDESIDLDWTTILPHENDVDKARNSDDDDFYVLLTPPDSGSDSGRWVYSKKAIRIKNVTSKPKEGNTSQQAIEVSDDATPTIPTTTITTTTTTPAAAELSIPKTSKLPPTTPKKRKQGPTYKDPKTGENSPTASKKKKKKESSKGDEPTNVLGLDPKDVAPSTTSKIPPSTSNVTLEHIDINIPSDNPQDTSNANPTASNPPTGIHAPITSSIHRDSNNYVQNKGSSNMAVLTGTSEAHDDQGTSPPLKEANEGSSHKSKENPPETSLLKSPLETLQETPTITEAKKDKTDSSQESEETAEESSGGDETQSGSAGGTKSDAISSETNTVDVVDPCDEGESEEQGKDEDDGGTSVIRLSGSS</sequence>
<feature type="compositionally biased region" description="Acidic residues" evidence="1">
    <location>
        <begin position="376"/>
        <end position="393"/>
    </location>
</feature>
<proteinExistence type="predicted"/>
<dbReference type="EMBL" id="OX451741">
    <property type="protein sequence ID" value="CAI8619011.1"/>
    <property type="molecule type" value="Genomic_DNA"/>
</dbReference>